<evidence type="ECO:0000256" key="12">
    <source>
        <dbReference type="ARBA" id="ARBA00034617"/>
    </source>
</evidence>
<evidence type="ECO:0000256" key="16">
    <source>
        <dbReference type="SAM" id="MobiDB-lite"/>
    </source>
</evidence>
<dbReference type="GO" id="GO:0005829">
    <property type="term" value="C:cytosol"/>
    <property type="evidence" value="ECO:0007669"/>
    <property type="project" value="TreeGrafter"/>
</dbReference>
<evidence type="ECO:0000256" key="13">
    <source>
        <dbReference type="ARBA" id="ARBA00034808"/>
    </source>
</evidence>
<dbReference type="InterPro" id="IPR011604">
    <property type="entry name" value="PDDEXK-like_dom_sf"/>
</dbReference>
<gene>
    <name evidence="19" type="ordered locus">Bcav_2902</name>
</gene>
<name>C5BZ32_BEUC1</name>
<dbReference type="SUPFAM" id="SSF52540">
    <property type="entry name" value="P-loop containing nucleoside triphosphate hydrolases"/>
    <property type="match status" value="1"/>
</dbReference>
<evidence type="ECO:0000256" key="1">
    <source>
        <dbReference type="ARBA" id="ARBA00009922"/>
    </source>
</evidence>
<keyword evidence="3 15" id="KW-0547">Nucleotide-binding</keyword>
<evidence type="ECO:0000256" key="14">
    <source>
        <dbReference type="ARBA" id="ARBA00048988"/>
    </source>
</evidence>
<keyword evidence="2" id="KW-0540">Nuclease</keyword>
<dbReference type="PROSITE" id="PS51217">
    <property type="entry name" value="UVRD_HELICASE_CTER"/>
    <property type="match status" value="1"/>
</dbReference>
<dbReference type="KEGG" id="bcv:Bcav_2902"/>
<evidence type="ECO:0000256" key="10">
    <source>
        <dbReference type="ARBA" id="ARBA00023204"/>
    </source>
</evidence>
<evidence type="ECO:0000256" key="2">
    <source>
        <dbReference type="ARBA" id="ARBA00022722"/>
    </source>
</evidence>
<feature type="domain" description="UvrD-like helicase C-terminal" evidence="18">
    <location>
        <begin position="364"/>
        <end position="668"/>
    </location>
</feature>
<dbReference type="STRING" id="471853.Bcav_2902"/>
<evidence type="ECO:0000259" key="18">
    <source>
        <dbReference type="PROSITE" id="PS51217"/>
    </source>
</evidence>
<dbReference type="PANTHER" id="PTHR11070">
    <property type="entry name" value="UVRD / RECB / PCRA DNA HELICASE FAMILY MEMBER"/>
    <property type="match status" value="1"/>
</dbReference>
<keyword evidence="4" id="KW-0227">DNA damage</keyword>
<dbReference type="GO" id="GO:0033202">
    <property type="term" value="C:DNA helicase complex"/>
    <property type="evidence" value="ECO:0007669"/>
    <property type="project" value="TreeGrafter"/>
</dbReference>
<dbReference type="GO" id="GO:0000725">
    <property type="term" value="P:recombinational repair"/>
    <property type="evidence" value="ECO:0007669"/>
    <property type="project" value="TreeGrafter"/>
</dbReference>
<dbReference type="Pfam" id="PF00580">
    <property type="entry name" value="UvrD-helicase"/>
    <property type="match status" value="1"/>
</dbReference>
<dbReference type="GO" id="GO:0004527">
    <property type="term" value="F:exonuclease activity"/>
    <property type="evidence" value="ECO:0007669"/>
    <property type="project" value="UniProtKB-KW"/>
</dbReference>
<evidence type="ECO:0000256" key="9">
    <source>
        <dbReference type="ARBA" id="ARBA00023125"/>
    </source>
</evidence>
<organism evidence="19 20">
    <name type="scientific">Beutenbergia cavernae (strain ATCC BAA-8 / DSM 12333 / CCUG 43141 / JCM 11478 / NBRC 16432 / NCIMB 13614 / HKI 0122)</name>
    <dbReference type="NCBI Taxonomy" id="471853"/>
    <lineage>
        <taxon>Bacteria</taxon>
        <taxon>Bacillati</taxon>
        <taxon>Actinomycetota</taxon>
        <taxon>Actinomycetes</taxon>
        <taxon>Micrococcales</taxon>
        <taxon>Beutenbergiaceae</taxon>
        <taxon>Beutenbergia</taxon>
    </lineage>
</organism>
<dbReference type="InterPro" id="IPR014016">
    <property type="entry name" value="UvrD-like_ATP-bd"/>
</dbReference>
<keyword evidence="10" id="KW-0234">DNA repair</keyword>
<keyword evidence="6 15" id="KW-0347">Helicase</keyword>
<evidence type="ECO:0000313" key="20">
    <source>
        <dbReference type="Proteomes" id="UP000007962"/>
    </source>
</evidence>
<dbReference type="PANTHER" id="PTHR11070:SF59">
    <property type="entry name" value="DNA 3'-5' HELICASE"/>
    <property type="match status" value="1"/>
</dbReference>
<keyword evidence="7" id="KW-0269">Exonuclease</keyword>
<feature type="binding site" evidence="15">
    <location>
        <begin position="52"/>
        <end position="59"/>
    </location>
    <ligand>
        <name>ATP</name>
        <dbReference type="ChEBI" id="CHEBI:30616"/>
    </ligand>
</feature>
<dbReference type="Proteomes" id="UP000007962">
    <property type="component" value="Chromosome"/>
</dbReference>
<feature type="compositionally biased region" description="Basic and acidic residues" evidence="16">
    <location>
        <begin position="375"/>
        <end position="390"/>
    </location>
</feature>
<keyword evidence="9" id="KW-0238">DNA-binding</keyword>
<reference evidence="19 20" key="1">
    <citation type="journal article" date="2009" name="Stand. Genomic Sci.">
        <title>Complete genome sequence of Beutenbergia cavernae type strain (HKI 0122).</title>
        <authorList>
            <person name="Land M."/>
            <person name="Pukall R."/>
            <person name="Abt B."/>
            <person name="Goker M."/>
            <person name="Rohde M."/>
            <person name="Glavina Del Rio T."/>
            <person name="Tice H."/>
            <person name="Copeland A."/>
            <person name="Cheng J.F."/>
            <person name="Lucas S."/>
            <person name="Chen F."/>
            <person name="Nolan M."/>
            <person name="Bruce D."/>
            <person name="Goodwin L."/>
            <person name="Pitluck S."/>
            <person name="Ivanova N."/>
            <person name="Mavromatis K."/>
            <person name="Ovchinnikova G."/>
            <person name="Pati A."/>
            <person name="Chen A."/>
            <person name="Palaniappan K."/>
            <person name="Hauser L."/>
            <person name="Chang Y.J."/>
            <person name="Jefferies C.C."/>
            <person name="Saunders E."/>
            <person name="Brettin T."/>
            <person name="Detter J.C."/>
            <person name="Han C."/>
            <person name="Chain P."/>
            <person name="Bristow J."/>
            <person name="Eisen J.A."/>
            <person name="Markowitz V."/>
            <person name="Hugenholtz P."/>
            <person name="Kyrpides N.C."/>
            <person name="Klenk H.P."/>
            <person name="Lapidus A."/>
        </authorList>
    </citation>
    <scope>NUCLEOTIDE SEQUENCE [LARGE SCALE GENOMIC DNA]</scope>
    <source>
        <strain evidence="20">ATCC BAA-8 / DSM 12333 / NBRC 16432</strain>
    </source>
</reference>
<dbReference type="Gene3D" id="3.40.50.300">
    <property type="entry name" value="P-loop containing nucleotide triphosphate hydrolases"/>
    <property type="match status" value="2"/>
</dbReference>
<dbReference type="HOGENOM" id="CLU_004900_0_0_11"/>
<dbReference type="Gene3D" id="3.90.320.10">
    <property type="match status" value="1"/>
</dbReference>
<protein>
    <recommendedName>
        <fullName evidence="13">DNA 3'-5' helicase</fullName>
        <ecNumber evidence="13">5.6.2.4</ecNumber>
    </recommendedName>
</protein>
<proteinExistence type="inferred from homology"/>
<dbReference type="InterPro" id="IPR000212">
    <property type="entry name" value="DNA_helicase_UvrD/REP"/>
</dbReference>
<dbReference type="Gene3D" id="1.10.486.10">
    <property type="entry name" value="PCRA, domain 4"/>
    <property type="match status" value="1"/>
</dbReference>
<comment type="catalytic activity">
    <reaction evidence="12">
        <text>Couples ATP hydrolysis with the unwinding of duplex DNA by translocating in the 3'-5' direction.</text>
        <dbReference type="EC" id="5.6.2.4"/>
    </reaction>
</comment>
<evidence type="ECO:0000256" key="5">
    <source>
        <dbReference type="ARBA" id="ARBA00022801"/>
    </source>
</evidence>
<sequence length="1085" mass="114535">MSAGRGVIVDVTTSAFAPPLSFGEQADGVTLDASQRAVVDAAIWGGKHVVLGAPGSGRTTTAVAAFAELAAAGGAEDLLLLVPTRRQAARVREAVATAVRHTVGRVLVRTPASLAFSVLRSRATLLGEPAPALLVGADQDRILAELLAGHAEGEGRPVPWPPSVPREALALRAFRGELRDVLMRAAEAGWDGEELARQGRRRRRPEWVACAAVLAEYTEITQLSSVTPDRGAQYDVATIVDEAARALATWEADLPGHEPPRWRTVIHDDYQDATLATARLLGTLAGHGSSLLLLGDPDTSVQTFRGAVPSLVARAGAAGSDVGAFGATVHTLRTVWRGTPALRSLVASLSDHLPALGGHERRRAAVAPAATGVPDGREEPGAWDPGRMRGDVDPLGSDAVEVAVVRSAGEEARLVARRLREVRLRDGVEWSRMAVVVRRTAQVAPLRRGLRAAGVPVATASAEVPLRDEPAVRPLLRALAMLDAGTCTPEEASWLLCSPLGGLDAVALRVLRRELRREEIAGGGERASDELLVELLDDPSRAATLPPRLRRACARLARTLARGAAAAAEPGASVETLLWALWDASGLASDWRERALGSGPTAERADADLDAVIALFRAAEQFADRTPGARAPDFLTYLETQEFASDTLAARGRRAESVPVLTASAAAGQEWDVVVVAGVQEDVWPDLRLRDSLLGAQAVAEVAAGRDAASAGPAQARRAVLHDELRMFVSALSRARRRLLLTAVQDGETRPSEFLRLASAGPAPRADDEPDHRLVRVPPALDLRGLVGVLRAETLRGRAADPWAVRLLASLAAAEVPFAHPDAWAGLAPTSTPQQLWADDDVVPVSPSSLEYLQACALRWLLTTAGGRSGSALPQEVGTLVHEIAADLPHGGAAELLAELDRRWPALGLPEGWAARRTRAGAEEMVRLLADYLAGVPGHVDVEVPVDVVVDRARIRGRVDRVEHTQDGVRIADLKTGATAVTAQEAEHHPQLGAYQAAARAGAFDGAAADGARLVYVGAGGRSAKHRQQAAPPPGDEDWTRAMLAEATDAMSASTFLAQANPSCERCPVRASCPVWPGGGRVVEP</sequence>
<evidence type="ECO:0000256" key="8">
    <source>
        <dbReference type="ARBA" id="ARBA00022840"/>
    </source>
</evidence>
<dbReference type="PROSITE" id="PS51198">
    <property type="entry name" value="UVRD_HELICASE_ATP_BIND"/>
    <property type="match status" value="1"/>
</dbReference>
<keyword evidence="20" id="KW-1185">Reference proteome</keyword>
<feature type="region of interest" description="Disordered" evidence="16">
    <location>
        <begin position="366"/>
        <end position="390"/>
    </location>
</feature>
<evidence type="ECO:0000256" key="7">
    <source>
        <dbReference type="ARBA" id="ARBA00022839"/>
    </source>
</evidence>
<keyword evidence="5 15" id="KW-0378">Hydrolase</keyword>
<dbReference type="Gene3D" id="1.10.10.160">
    <property type="match status" value="1"/>
</dbReference>
<accession>C5BZ32</accession>
<evidence type="ECO:0000256" key="3">
    <source>
        <dbReference type="ARBA" id="ARBA00022741"/>
    </source>
</evidence>
<evidence type="ECO:0000256" key="15">
    <source>
        <dbReference type="PROSITE-ProRule" id="PRU00560"/>
    </source>
</evidence>
<dbReference type="AlphaFoldDB" id="C5BZ32"/>
<evidence type="ECO:0000313" key="19">
    <source>
        <dbReference type="EMBL" id="ACQ81147.1"/>
    </source>
</evidence>
<dbReference type="InterPro" id="IPR027417">
    <property type="entry name" value="P-loop_NTPase"/>
</dbReference>
<dbReference type="Pfam" id="PF12705">
    <property type="entry name" value="PDDEXK_1"/>
    <property type="match status" value="1"/>
</dbReference>
<dbReference type="GO" id="GO:0043138">
    <property type="term" value="F:3'-5' DNA helicase activity"/>
    <property type="evidence" value="ECO:0007669"/>
    <property type="project" value="UniProtKB-EC"/>
</dbReference>
<dbReference type="Pfam" id="PF13361">
    <property type="entry name" value="UvrD_C"/>
    <property type="match status" value="1"/>
</dbReference>
<evidence type="ECO:0000256" key="6">
    <source>
        <dbReference type="ARBA" id="ARBA00022806"/>
    </source>
</evidence>
<dbReference type="GO" id="GO:0005524">
    <property type="term" value="F:ATP binding"/>
    <property type="evidence" value="ECO:0007669"/>
    <property type="project" value="UniProtKB-UniRule"/>
</dbReference>
<dbReference type="EMBL" id="CP001618">
    <property type="protein sequence ID" value="ACQ81147.1"/>
    <property type="molecule type" value="Genomic_DNA"/>
</dbReference>
<dbReference type="InterPro" id="IPR014017">
    <property type="entry name" value="DNA_helicase_UvrD-like_C"/>
</dbReference>
<dbReference type="InterPro" id="IPR038726">
    <property type="entry name" value="PDDEXK_AddAB-type"/>
</dbReference>
<keyword evidence="8 15" id="KW-0067">ATP-binding</keyword>
<evidence type="ECO:0000256" key="11">
    <source>
        <dbReference type="ARBA" id="ARBA00023235"/>
    </source>
</evidence>
<feature type="domain" description="UvrD-like helicase ATP-binding" evidence="17">
    <location>
        <begin position="31"/>
        <end position="339"/>
    </location>
</feature>
<evidence type="ECO:0000256" key="4">
    <source>
        <dbReference type="ARBA" id="ARBA00022763"/>
    </source>
</evidence>
<comment type="similarity">
    <text evidence="1">Belongs to the helicase family. UvrD subfamily.</text>
</comment>
<comment type="catalytic activity">
    <reaction evidence="14">
        <text>ATP + H2O = ADP + phosphate + H(+)</text>
        <dbReference type="Rhea" id="RHEA:13065"/>
        <dbReference type="ChEBI" id="CHEBI:15377"/>
        <dbReference type="ChEBI" id="CHEBI:15378"/>
        <dbReference type="ChEBI" id="CHEBI:30616"/>
        <dbReference type="ChEBI" id="CHEBI:43474"/>
        <dbReference type="ChEBI" id="CHEBI:456216"/>
        <dbReference type="EC" id="5.6.2.4"/>
    </reaction>
</comment>
<dbReference type="GO" id="GO:0003677">
    <property type="term" value="F:DNA binding"/>
    <property type="evidence" value="ECO:0007669"/>
    <property type="project" value="UniProtKB-KW"/>
</dbReference>
<keyword evidence="11" id="KW-0413">Isomerase</keyword>
<dbReference type="eggNOG" id="COG0210">
    <property type="taxonomic scope" value="Bacteria"/>
</dbReference>
<dbReference type="InterPro" id="IPR013986">
    <property type="entry name" value="DExx_box_DNA_helicase_dom_sf"/>
</dbReference>
<dbReference type="eggNOG" id="COG2887">
    <property type="taxonomic scope" value="Bacteria"/>
</dbReference>
<evidence type="ECO:0000259" key="17">
    <source>
        <dbReference type="PROSITE" id="PS51198"/>
    </source>
</evidence>
<dbReference type="EC" id="5.6.2.4" evidence="13"/>